<gene>
    <name evidence="1" type="ORF">Cch02nite_74800</name>
</gene>
<sequence length="231" mass="25701">MHVITVCIRQDVPLEKTVHAAKAAYIAGIALVAKAAVVHSPDSSQIVTHFVHNAHRRSRGELIAPREHMAAGGPVQLLNLDWMAHLGFHGNLRRWQVWNQVVHGTPVAQPLWRFVDRHRSTPKKGYSLDQAHRDYRAQPRVAAMEIYNRSGRAVMQLPLHHLEAFQVGRDAYAELGFNTAVPANAIVSLDGVLRECRPSEPLSQVWEFISAARSALSQLSFGDRLVALAVD</sequence>
<organism evidence="1 2">
    <name type="scientific">Catellatospora chokoriensis</name>
    <dbReference type="NCBI Taxonomy" id="310353"/>
    <lineage>
        <taxon>Bacteria</taxon>
        <taxon>Bacillati</taxon>
        <taxon>Actinomycetota</taxon>
        <taxon>Actinomycetes</taxon>
        <taxon>Micromonosporales</taxon>
        <taxon>Micromonosporaceae</taxon>
        <taxon>Catellatospora</taxon>
    </lineage>
</organism>
<proteinExistence type="predicted"/>
<evidence type="ECO:0000313" key="2">
    <source>
        <dbReference type="Proteomes" id="UP000619293"/>
    </source>
</evidence>
<name>A0A8J3K6G0_9ACTN</name>
<dbReference type="RefSeq" id="WP_191843988.1">
    <property type="nucleotide sequence ID" value="NZ_BAAALB010000041.1"/>
</dbReference>
<accession>A0A8J3K6G0</accession>
<dbReference type="Proteomes" id="UP000619293">
    <property type="component" value="Unassembled WGS sequence"/>
</dbReference>
<comment type="caution">
    <text evidence="1">The sequence shown here is derived from an EMBL/GenBank/DDBJ whole genome shotgun (WGS) entry which is preliminary data.</text>
</comment>
<reference evidence="1 2" key="1">
    <citation type="submission" date="2021-01" db="EMBL/GenBank/DDBJ databases">
        <title>Whole genome shotgun sequence of Catellatospora chokoriensis NBRC 107358.</title>
        <authorList>
            <person name="Komaki H."/>
            <person name="Tamura T."/>
        </authorList>
    </citation>
    <scope>NUCLEOTIDE SEQUENCE [LARGE SCALE GENOMIC DNA]</scope>
    <source>
        <strain evidence="1 2">NBRC 107358</strain>
    </source>
</reference>
<dbReference type="EMBL" id="BONG01000079">
    <property type="protein sequence ID" value="GIF94036.1"/>
    <property type="molecule type" value="Genomic_DNA"/>
</dbReference>
<protein>
    <submittedName>
        <fullName evidence="1">Uncharacterized protein</fullName>
    </submittedName>
</protein>
<dbReference type="AlphaFoldDB" id="A0A8J3K6G0"/>
<evidence type="ECO:0000313" key="1">
    <source>
        <dbReference type="EMBL" id="GIF94036.1"/>
    </source>
</evidence>
<keyword evidence="2" id="KW-1185">Reference proteome</keyword>